<dbReference type="EMBL" id="CP000300">
    <property type="protein sequence ID" value="ABE51779.1"/>
    <property type="molecule type" value="Genomic_DNA"/>
</dbReference>
<dbReference type="Gene3D" id="3.30.450.20">
    <property type="entry name" value="PAS domain"/>
    <property type="match status" value="1"/>
</dbReference>
<dbReference type="SMART" id="SM00448">
    <property type="entry name" value="REC"/>
    <property type="match status" value="1"/>
</dbReference>
<dbReference type="PROSITE" id="PS50112">
    <property type="entry name" value="PAS"/>
    <property type="match status" value="1"/>
</dbReference>
<dbReference type="EC" id="2.7.13.3" evidence="2"/>
<evidence type="ECO:0000256" key="7">
    <source>
        <dbReference type="ARBA" id="ARBA00022840"/>
    </source>
</evidence>
<dbReference type="STRING" id="259564.Mbur_0825"/>
<dbReference type="SUPFAM" id="SSF52172">
    <property type="entry name" value="CheY-like"/>
    <property type="match status" value="1"/>
</dbReference>
<comment type="catalytic activity">
    <reaction evidence="1">
        <text>ATP + protein L-histidine = ADP + protein N-phospho-L-histidine.</text>
        <dbReference type="EC" id="2.7.13.3"/>
    </reaction>
</comment>
<dbReference type="InterPro" id="IPR050595">
    <property type="entry name" value="Bact_response_regulator"/>
</dbReference>
<evidence type="ECO:0000256" key="5">
    <source>
        <dbReference type="ARBA" id="ARBA00022741"/>
    </source>
</evidence>
<dbReference type="CDD" id="cd17538">
    <property type="entry name" value="REC_D1_PleD-like"/>
    <property type="match status" value="1"/>
</dbReference>
<evidence type="ECO:0000256" key="8">
    <source>
        <dbReference type="ARBA" id="ARBA00023012"/>
    </source>
</evidence>
<feature type="domain" description="PAS" evidence="11">
    <location>
        <begin position="149"/>
        <end position="204"/>
    </location>
</feature>
<evidence type="ECO:0000256" key="9">
    <source>
        <dbReference type="PROSITE-ProRule" id="PRU00169"/>
    </source>
</evidence>
<reference evidence="13" key="1">
    <citation type="journal article" date="2009" name="ISME J.">
        <title>The genome sequence of the psychrophilic archaeon, Methanococcoides burtonii: the role of genome evolution in cold adaptation.</title>
        <authorList>
            <person name="Allen M.A."/>
            <person name="Lauro F.M."/>
            <person name="Williams T.J."/>
            <person name="Burg D."/>
            <person name="Siddiqui K.S."/>
            <person name="De Francisci D."/>
            <person name="Chong K.W."/>
            <person name="Pilak O."/>
            <person name="Chew H.H."/>
            <person name="De Maere M.Z."/>
            <person name="Ting L."/>
            <person name="Katrib M."/>
            <person name="Ng C."/>
            <person name="Sowers K.R."/>
            <person name="Galperin M.Y."/>
            <person name="Anderson I.J."/>
            <person name="Ivanova N."/>
            <person name="Dalin E."/>
            <person name="Martinez M."/>
            <person name="Lapidus A."/>
            <person name="Hauser L."/>
            <person name="Land M."/>
            <person name="Thomas T."/>
            <person name="Cavicchioli R."/>
        </authorList>
    </citation>
    <scope>NUCLEOTIDE SEQUENCE [LARGE SCALE GENOMIC DNA]</scope>
    <source>
        <strain evidence="13">DSM 6242 / NBRC 107633 / OCM 468 / ACE-M</strain>
    </source>
</reference>
<keyword evidence="13" id="KW-1185">Reference proteome</keyword>
<dbReference type="Pfam" id="PF00072">
    <property type="entry name" value="Response_reg"/>
    <property type="match status" value="1"/>
</dbReference>
<feature type="domain" description="Response regulatory" evidence="10">
    <location>
        <begin position="7"/>
        <end position="122"/>
    </location>
</feature>
<evidence type="ECO:0000256" key="2">
    <source>
        <dbReference type="ARBA" id="ARBA00012438"/>
    </source>
</evidence>
<dbReference type="PANTHER" id="PTHR44591:SF3">
    <property type="entry name" value="RESPONSE REGULATORY DOMAIN-CONTAINING PROTEIN"/>
    <property type="match status" value="1"/>
</dbReference>
<dbReference type="NCBIfam" id="TIGR00229">
    <property type="entry name" value="sensory_box"/>
    <property type="match status" value="1"/>
</dbReference>
<dbReference type="OrthoDB" id="9652at2157"/>
<keyword evidence="3 9" id="KW-0597">Phosphoprotein</keyword>
<dbReference type="InterPro" id="IPR035965">
    <property type="entry name" value="PAS-like_dom_sf"/>
</dbReference>
<keyword evidence="4" id="KW-0808">Transferase</keyword>
<dbReference type="SUPFAM" id="SSF55785">
    <property type="entry name" value="PYP-like sensor domain (PAS domain)"/>
    <property type="match status" value="1"/>
</dbReference>
<organism evidence="12 13">
    <name type="scientific">Methanococcoides burtonii (strain DSM 6242 / NBRC 107633 / OCM 468 / ACE-M)</name>
    <dbReference type="NCBI Taxonomy" id="259564"/>
    <lineage>
        <taxon>Archaea</taxon>
        <taxon>Methanobacteriati</taxon>
        <taxon>Methanobacteriota</taxon>
        <taxon>Stenosarchaea group</taxon>
        <taxon>Methanomicrobia</taxon>
        <taxon>Methanosarcinales</taxon>
        <taxon>Methanosarcinaceae</taxon>
        <taxon>Methanococcoides</taxon>
    </lineage>
</organism>
<dbReference type="GO" id="GO:0005524">
    <property type="term" value="F:ATP binding"/>
    <property type="evidence" value="ECO:0007669"/>
    <property type="project" value="UniProtKB-KW"/>
</dbReference>
<dbReference type="GO" id="GO:0006355">
    <property type="term" value="P:regulation of DNA-templated transcription"/>
    <property type="evidence" value="ECO:0007669"/>
    <property type="project" value="InterPro"/>
</dbReference>
<dbReference type="GO" id="GO:0000160">
    <property type="term" value="P:phosphorelay signal transduction system"/>
    <property type="evidence" value="ECO:0007669"/>
    <property type="project" value="UniProtKB-KW"/>
</dbReference>
<dbReference type="KEGG" id="mbu:Mbur_0825"/>
<evidence type="ECO:0000259" key="10">
    <source>
        <dbReference type="PROSITE" id="PS50110"/>
    </source>
</evidence>
<keyword evidence="6" id="KW-0418">Kinase</keyword>
<evidence type="ECO:0000256" key="1">
    <source>
        <dbReference type="ARBA" id="ARBA00000085"/>
    </source>
</evidence>
<feature type="modified residue" description="4-aspartylphosphate" evidence="9">
    <location>
        <position position="55"/>
    </location>
</feature>
<evidence type="ECO:0000256" key="4">
    <source>
        <dbReference type="ARBA" id="ARBA00022679"/>
    </source>
</evidence>
<sequence length="204" mass="23442">MSEPFPKILVVDDEPWNLELMEAYLSGDYEIALASDGVEALEKVKDFDPDIILLDVRMPKMDGYQTCEKLKNDERTKFIPVVLVTALSEKEDRIKGIAAGADEFLSKPVDMLELKTRVHSLLKIKQQHDTIRKERDTAHKYFDVAGIMIVIIDNEHNIVNINKKGGEILGYSKEELIGKNYYDNFVPVEERETLKAHYKKLQCQ</sequence>
<dbReference type="InterPro" id="IPR001789">
    <property type="entry name" value="Sig_transdc_resp-reg_receiver"/>
</dbReference>
<evidence type="ECO:0000313" key="12">
    <source>
        <dbReference type="EMBL" id="ABE51779.1"/>
    </source>
</evidence>
<dbReference type="HOGENOM" id="CLU_1340726_0_0_2"/>
<gene>
    <name evidence="12" type="ordered locus">Mbur_0825</name>
</gene>
<dbReference type="InterPro" id="IPR013767">
    <property type="entry name" value="PAS_fold"/>
</dbReference>
<dbReference type="PANTHER" id="PTHR44591">
    <property type="entry name" value="STRESS RESPONSE REGULATOR PROTEIN 1"/>
    <property type="match status" value="1"/>
</dbReference>
<dbReference type="InterPro" id="IPR000014">
    <property type="entry name" value="PAS"/>
</dbReference>
<dbReference type="SMART" id="SM00091">
    <property type="entry name" value="PAS"/>
    <property type="match status" value="1"/>
</dbReference>
<dbReference type="Proteomes" id="UP000001979">
    <property type="component" value="Chromosome"/>
</dbReference>
<dbReference type="Gene3D" id="3.40.50.2300">
    <property type="match status" value="1"/>
</dbReference>
<dbReference type="RefSeq" id="WP_011498932.1">
    <property type="nucleotide sequence ID" value="NC_007955.1"/>
</dbReference>
<keyword evidence="7" id="KW-0067">ATP-binding</keyword>
<keyword evidence="8" id="KW-0902">Two-component regulatory system</keyword>
<accession>Q12XP7</accession>
<dbReference type="PROSITE" id="PS50110">
    <property type="entry name" value="RESPONSE_REGULATORY"/>
    <property type="match status" value="1"/>
</dbReference>
<dbReference type="InterPro" id="IPR011006">
    <property type="entry name" value="CheY-like_superfamily"/>
</dbReference>
<evidence type="ECO:0000313" key="13">
    <source>
        <dbReference type="Proteomes" id="UP000001979"/>
    </source>
</evidence>
<dbReference type="AlphaFoldDB" id="Q12XP7"/>
<proteinExistence type="predicted"/>
<evidence type="ECO:0000256" key="6">
    <source>
        <dbReference type="ARBA" id="ARBA00022777"/>
    </source>
</evidence>
<dbReference type="Pfam" id="PF00989">
    <property type="entry name" value="PAS"/>
    <property type="match status" value="1"/>
</dbReference>
<dbReference type="GeneID" id="3996730"/>
<dbReference type="CDD" id="cd00130">
    <property type="entry name" value="PAS"/>
    <property type="match status" value="1"/>
</dbReference>
<evidence type="ECO:0000256" key="3">
    <source>
        <dbReference type="ARBA" id="ARBA00022553"/>
    </source>
</evidence>
<keyword evidence="5" id="KW-0547">Nucleotide-binding</keyword>
<dbReference type="FunFam" id="3.40.50.2300:FF:000121">
    <property type="entry name" value="Sensor histidine kinase RcsC"/>
    <property type="match status" value="1"/>
</dbReference>
<evidence type="ECO:0000259" key="11">
    <source>
        <dbReference type="PROSITE" id="PS50112"/>
    </source>
</evidence>
<dbReference type="GO" id="GO:0004673">
    <property type="term" value="F:protein histidine kinase activity"/>
    <property type="evidence" value="ECO:0007669"/>
    <property type="project" value="UniProtKB-EC"/>
</dbReference>
<protein>
    <recommendedName>
        <fullName evidence="2">histidine kinase</fullName>
        <ecNumber evidence="2">2.7.13.3</ecNumber>
    </recommendedName>
</protein>
<name>Q12XP7_METBU</name>